<protein>
    <submittedName>
        <fullName evidence="1">Uncharacterized protein</fullName>
    </submittedName>
</protein>
<comment type="caution">
    <text evidence="1">The sequence shown here is derived from an EMBL/GenBank/DDBJ whole genome shotgun (WGS) entry which is preliminary data.</text>
</comment>
<reference evidence="1" key="1">
    <citation type="journal article" date="2014" name="Front. Microbiol.">
        <title>High frequency of phylogenetically diverse reductive dehalogenase-homologous genes in deep subseafloor sedimentary metagenomes.</title>
        <authorList>
            <person name="Kawai M."/>
            <person name="Futagami T."/>
            <person name="Toyoda A."/>
            <person name="Takaki Y."/>
            <person name="Nishi S."/>
            <person name="Hori S."/>
            <person name="Arai W."/>
            <person name="Tsubouchi T."/>
            <person name="Morono Y."/>
            <person name="Uchiyama I."/>
            <person name="Ito T."/>
            <person name="Fujiyama A."/>
            <person name="Inagaki F."/>
            <person name="Takami H."/>
        </authorList>
    </citation>
    <scope>NUCLEOTIDE SEQUENCE</scope>
    <source>
        <strain evidence="1">Expedition CK06-06</strain>
    </source>
</reference>
<name>X1S1D1_9ZZZZ</name>
<dbReference type="AlphaFoldDB" id="X1S1D1"/>
<organism evidence="1">
    <name type="scientific">marine sediment metagenome</name>
    <dbReference type="NCBI Taxonomy" id="412755"/>
    <lineage>
        <taxon>unclassified sequences</taxon>
        <taxon>metagenomes</taxon>
        <taxon>ecological metagenomes</taxon>
    </lineage>
</organism>
<dbReference type="EMBL" id="BARW01002232">
    <property type="protein sequence ID" value="GAI69260.1"/>
    <property type="molecule type" value="Genomic_DNA"/>
</dbReference>
<gene>
    <name evidence="1" type="ORF">S12H4_06376</name>
</gene>
<sequence length="79" mass="9162">VEDIEMIVNIFFAFGGYFGQFDKSEFSIEEIIVEFAEQLNAGNTTLHSQNIKMWHRVLIHGITPEVFLRELGECVEQKQ</sequence>
<accession>X1S1D1</accession>
<evidence type="ECO:0000313" key="1">
    <source>
        <dbReference type="EMBL" id="GAI69260.1"/>
    </source>
</evidence>
<feature type="non-terminal residue" evidence="1">
    <location>
        <position position="1"/>
    </location>
</feature>
<proteinExistence type="predicted"/>